<reference evidence="5" key="1">
    <citation type="submission" date="2017-02" db="EMBL/GenBank/DDBJ databases">
        <title>zhang.</title>
        <authorList>
            <person name="Zhang H."/>
        </authorList>
    </citation>
    <scope>NUCLEOTIDE SEQUENCE [LARGE SCALE GENOMIC DNA]</scope>
    <source>
        <strain evidence="5">RZS01</strain>
    </source>
</reference>
<keyword evidence="2" id="KW-0472">Membrane</keyword>
<keyword evidence="2" id="KW-1133">Transmembrane helix</keyword>
<proteinExistence type="predicted"/>
<reference evidence="3" key="2">
    <citation type="submission" date="2017-02" db="EMBL/GenBank/DDBJ databases">
        <authorList>
            <person name="Zhang H."/>
        </authorList>
    </citation>
    <scope>NUCLEOTIDE SEQUENCE</scope>
    <source>
        <strain evidence="3">RZS01</strain>
    </source>
</reference>
<dbReference type="EMBL" id="CP019875">
    <property type="protein sequence ID" value="AQU87553.1"/>
    <property type="molecule type" value="Genomic_DNA"/>
</dbReference>
<evidence type="ECO:0000256" key="1">
    <source>
        <dbReference type="SAM" id="MobiDB-lite"/>
    </source>
</evidence>
<evidence type="ECO:0000313" key="3">
    <source>
        <dbReference type="EMBL" id="AQU87553.1"/>
    </source>
</evidence>
<accession>A0A9N7C870</accession>
<reference evidence="4 6" key="3">
    <citation type="submission" date="2017-06" db="EMBL/GenBank/DDBJ databases">
        <title>A draft genome sequence of Komagataeibacter nataicola LMG 1536.</title>
        <authorList>
            <person name="Skraban J."/>
            <person name="Cleenwerck I."/>
            <person name="Vandamme P."/>
            <person name="Trcek J."/>
        </authorList>
    </citation>
    <scope>NUCLEOTIDE SEQUENCE [LARGE SCALE GENOMIC DNA]</scope>
    <source>
        <strain evidence="4 6">LMG 1536</strain>
    </source>
</reference>
<feature type="transmembrane region" description="Helical" evidence="2">
    <location>
        <begin position="6"/>
        <end position="29"/>
    </location>
</feature>
<name>A0A9N7C870_9PROT</name>
<organism evidence="3 5">
    <name type="scientific">Komagataeibacter nataicola</name>
    <dbReference type="NCBI Taxonomy" id="265960"/>
    <lineage>
        <taxon>Bacteria</taxon>
        <taxon>Pseudomonadati</taxon>
        <taxon>Pseudomonadota</taxon>
        <taxon>Alphaproteobacteria</taxon>
        <taxon>Acetobacterales</taxon>
        <taxon>Acetobacteraceae</taxon>
        <taxon>Komagataeibacter</taxon>
    </lineage>
</organism>
<sequence>MTDEQWQIVIGVAALIVAIIGIRVGAAVINRRRVSQRQRTGKGSISIQSGRDTKVDRIK</sequence>
<keyword evidence="6" id="KW-1185">Reference proteome</keyword>
<dbReference type="Proteomes" id="UP000189683">
    <property type="component" value="Chromosome"/>
</dbReference>
<dbReference type="AlphaFoldDB" id="A0A9N7C870"/>
<evidence type="ECO:0000256" key="2">
    <source>
        <dbReference type="SAM" id="Phobius"/>
    </source>
</evidence>
<evidence type="ECO:0000313" key="6">
    <source>
        <dbReference type="Proteomes" id="UP000247512"/>
    </source>
</evidence>
<dbReference type="Proteomes" id="UP000247512">
    <property type="component" value="Unassembled WGS sequence"/>
</dbReference>
<dbReference type="EMBL" id="NIRT01000006">
    <property type="protein sequence ID" value="PYD67075.1"/>
    <property type="molecule type" value="Genomic_DNA"/>
</dbReference>
<keyword evidence="2" id="KW-0812">Transmembrane</keyword>
<feature type="region of interest" description="Disordered" evidence="1">
    <location>
        <begin position="35"/>
        <end position="59"/>
    </location>
</feature>
<protein>
    <submittedName>
        <fullName evidence="3">Uncharacterized protein</fullName>
    </submittedName>
</protein>
<evidence type="ECO:0000313" key="5">
    <source>
        <dbReference type="Proteomes" id="UP000189683"/>
    </source>
</evidence>
<dbReference type="KEGG" id="kna:B0W47_08795"/>
<evidence type="ECO:0000313" key="4">
    <source>
        <dbReference type="EMBL" id="PYD67075.1"/>
    </source>
</evidence>
<dbReference type="RefSeq" id="WP_078525446.1">
    <property type="nucleotide sequence ID" value="NZ_CP019875.1"/>
</dbReference>
<gene>
    <name evidence="3" type="ORF">B0W47_08795</name>
    <name evidence="4" type="ORF">CDI09_05340</name>
</gene>
<feature type="compositionally biased region" description="Polar residues" evidence="1">
    <location>
        <begin position="41"/>
        <end position="50"/>
    </location>
</feature>